<dbReference type="STRING" id="1048834.TC41_0422"/>
<organism evidence="3 4">
    <name type="scientific">Alicyclobacillus acidocaldarius (strain Tc-4-1)</name>
    <name type="common">Bacillus acidocaldarius</name>
    <dbReference type="NCBI Taxonomy" id="1048834"/>
    <lineage>
        <taxon>Bacteria</taxon>
        <taxon>Bacillati</taxon>
        <taxon>Bacillota</taxon>
        <taxon>Bacilli</taxon>
        <taxon>Bacillales</taxon>
        <taxon>Alicyclobacillaceae</taxon>
        <taxon>Alicyclobacillus</taxon>
    </lineage>
</organism>
<dbReference type="EMBL" id="CP002902">
    <property type="protein sequence ID" value="AEJ42388.1"/>
    <property type="molecule type" value="Genomic_DNA"/>
</dbReference>
<comment type="similarity">
    <text evidence="1">Belongs to the GSP E family.</text>
</comment>
<dbReference type="HOGENOM" id="CLU_013446_4_0_9"/>
<dbReference type="PROSITE" id="PS00662">
    <property type="entry name" value="T2SP_E"/>
    <property type="match status" value="1"/>
</dbReference>
<dbReference type="Proteomes" id="UP000000292">
    <property type="component" value="Chromosome"/>
</dbReference>
<dbReference type="Pfam" id="PF00437">
    <property type="entry name" value="T2SSE"/>
    <property type="match status" value="1"/>
</dbReference>
<dbReference type="InterPro" id="IPR003593">
    <property type="entry name" value="AAA+_ATPase"/>
</dbReference>
<feature type="domain" description="Bacterial type II secretion system protein E" evidence="2">
    <location>
        <begin position="211"/>
        <end position="225"/>
    </location>
</feature>
<sequence length="365" mass="40328">MEAGSEKWTFVHESQNGSRVQIDEILALAKEKEASDVHLSAGAPVTYRVHGDLEPMGAKLMPIDLETFARQMLSEDRWERFMEAGEIDFSYSIPGVARFRVNAYRQRGSISIAARLIPQRIPTMEELGLPSVLKSLMNRPFGLVLVTGPTGSGKSTTLAAVLDAINQTQRKHIITLEDPIEYLHTHKLSIIDQREIGQDTSGFAPALRAALRQDPDILLVGEMRDLETIATAITASETGHLVFATLHTSDAVQTVERIIDVFPPEQQGQIRIQLAGVLAGVVSQRLHRTRDGRGRVASFEVLVNTPAVANLIRSGKTHQIGAMMQTGRQFGMITMEMSIRELVQQGKISPAILRQWQPAQLTQQS</sequence>
<gene>
    <name evidence="3" type="primary">pilT</name>
    <name evidence="3" type="ordered locus">TC41_0422</name>
</gene>
<dbReference type="InterPro" id="IPR050921">
    <property type="entry name" value="T4SS_GSP_E_ATPase"/>
</dbReference>
<name>F8IL08_ALIAT</name>
<dbReference type="GO" id="GO:0016887">
    <property type="term" value="F:ATP hydrolysis activity"/>
    <property type="evidence" value="ECO:0007669"/>
    <property type="project" value="InterPro"/>
</dbReference>
<evidence type="ECO:0000259" key="2">
    <source>
        <dbReference type="PROSITE" id="PS00662"/>
    </source>
</evidence>
<evidence type="ECO:0000313" key="3">
    <source>
        <dbReference type="EMBL" id="AEJ42388.1"/>
    </source>
</evidence>
<dbReference type="PANTHER" id="PTHR30486">
    <property type="entry name" value="TWITCHING MOTILITY PROTEIN PILT"/>
    <property type="match status" value="1"/>
</dbReference>
<dbReference type="PATRIC" id="fig|1048834.4.peg.392"/>
<dbReference type="InterPro" id="IPR027417">
    <property type="entry name" value="P-loop_NTPase"/>
</dbReference>
<reference evidence="3 4" key="1">
    <citation type="journal article" date="2011" name="J. Bacteriol.">
        <title>Complete Genome Sequence of Alicyclobacillus acidocaldarius Strain Tc-4-1.</title>
        <authorList>
            <person name="Chen Y."/>
            <person name="He Y."/>
            <person name="Zhang B."/>
            <person name="Yang J."/>
            <person name="Li W."/>
            <person name="Dong Z."/>
            <person name="Hu S."/>
        </authorList>
    </citation>
    <scope>NUCLEOTIDE SEQUENCE [LARGE SCALE GENOMIC DNA]</scope>
    <source>
        <strain evidence="3 4">Tc-4-1</strain>
    </source>
</reference>
<dbReference type="Gene3D" id="3.40.50.300">
    <property type="entry name" value="P-loop containing nucleotide triphosphate hydrolases"/>
    <property type="match status" value="1"/>
</dbReference>
<dbReference type="InterPro" id="IPR006321">
    <property type="entry name" value="PilT/PilU"/>
</dbReference>
<dbReference type="NCBIfam" id="TIGR01420">
    <property type="entry name" value="pilT_fam"/>
    <property type="match status" value="1"/>
</dbReference>
<protein>
    <submittedName>
        <fullName evidence="3">Twitching motility protein</fullName>
    </submittedName>
</protein>
<evidence type="ECO:0000313" key="4">
    <source>
        <dbReference type="Proteomes" id="UP000000292"/>
    </source>
</evidence>
<dbReference type="InterPro" id="IPR001482">
    <property type="entry name" value="T2SS/T4SS_dom"/>
</dbReference>
<reference evidence="4" key="2">
    <citation type="submission" date="2011-06" db="EMBL/GenBank/DDBJ databases">
        <title>The complete genome sequence of Alicyclobacillus acidocaldarius sp. Tc-4-1.</title>
        <authorList>
            <person name="Chen Y."/>
            <person name="He Y."/>
            <person name="Dong Z."/>
            <person name="Hu S."/>
        </authorList>
    </citation>
    <scope>NUCLEOTIDE SEQUENCE [LARGE SCALE GENOMIC DNA]</scope>
    <source>
        <strain evidence="4">Tc-4-1</strain>
    </source>
</reference>
<dbReference type="CDD" id="cd01131">
    <property type="entry name" value="PilT"/>
    <property type="match status" value="1"/>
</dbReference>
<evidence type="ECO:0000256" key="1">
    <source>
        <dbReference type="ARBA" id="ARBA00006611"/>
    </source>
</evidence>
<dbReference type="AlphaFoldDB" id="F8IL08"/>
<dbReference type="SMART" id="SM00382">
    <property type="entry name" value="AAA"/>
    <property type="match status" value="1"/>
</dbReference>
<dbReference type="Gene3D" id="3.30.450.90">
    <property type="match status" value="1"/>
</dbReference>
<accession>F8IL08</accession>
<dbReference type="GO" id="GO:0005524">
    <property type="term" value="F:ATP binding"/>
    <property type="evidence" value="ECO:0007669"/>
    <property type="project" value="InterPro"/>
</dbReference>
<dbReference type="eggNOG" id="COG2805">
    <property type="taxonomic scope" value="Bacteria"/>
</dbReference>
<proteinExistence type="inferred from homology"/>
<dbReference type="SUPFAM" id="SSF52540">
    <property type="entry name" value="P-loop containing nucleoside triphosphate hydrolases"/>
    <property type="match status" value="1"/>
</dbReference>
<dbReference type="KEGG" id="aad:TC41_0422"/>